<reference evidence="1 2" key="1">
    <citation type="submission" date="2018-03" db="EMBL/GenBank/DDBJ databases">
        <title>Genomic Encyclopedia of Archaeal and Bacterial Type Strains, Phase II (KMG-II): from individual species to whole genera.</title>
        <authorList>
            <person name="Goeker M."/>
        </authorList>
    </citation>
    <scope>NUCLEOTIDE SEQUENCE [LARGE SCALE GENOMIC DNA]</scope>
    <source>
        <strain evidence="1 2">DSM 44720</strain>
    </source>
</reference>
<accession>A0A2T0SPG5</accession>
<organism evidence="1 2">
    <name type="scientific">Umezawaea tangerina</name>
    <dbReference type="NCBI Taxonomy" id="84725"/>
    <lineage>
        <taxon>Bacteria</taxon>
        <taxon>Bacillati</taxon>
        <taxon>Actinomycetota</taxon>
        <taxon>Actinomycetes</taxon>
        <taxon>Pseudonocardiales</taxon>
        <taxon>Pseudonocardiaceae</taxon>
        <taxon>Umezawaea</taxon>
    </lineage>
</organism>
<comment type="caution">
    <text evidence="1">The sequence shown here is derived from an EMBL/GenBank/DDBJ whole genome shotgun (WGS) entry which is preliminary data.</text>
</comment>
<gene>
    <name evidence="1" type="ORF">CLV43_114218</name>
</gene>
<keyword evidence="2" id="KW-1185">Reference proteome</keyword>
<evidence type="ECO:0000313" key="1">
    <source>
        <dbReference type="EMBL" id="PRY35300.1"/>
    </source>
</evidence>
<dbReference type="Proteomes" id="UP000239494">
    <property type="component" value="Unassembled WGS sequence"/>
</dbReference>
<dbReference type="AlphaFoldDB" id="A0A2T0SPG5"/>
<dbReference type="EMBL" id="PVTF01000014">
    <property type="protein sequence ID" value="PRY35300.1"/>
    <property type="molecule type" value="Genomic_DNA"/>
</dbReference>
<evidence type="ECO:0000313" key="2">
    <source>
        <dbReference type="Proteomes" id="UP000239494"/>
    </source>
</evidence>
<proteinExistence type="predicted"/>
<sequence length="131" mass="13912">MIGFLRSTVVVLFGAITVGGPVGLALATETSPVPIPATHVLAHARTTCHVDRFDELEQTTAARWSDLTDSALRCVLAAVDAPADLAGEMVDRSPGYGTKPWDTKTGRWTAAWKWGPAGLVVTIRLMPTTPS</sequence>
<name>A0A2T0SPG5_9PSEU</name>
<protein>
    <submittedName>
        <fullName evidence="1">Uncharacterized protein</fullName>
    </submittedName>
</protein>